<dbReference type="InterPro" id="IPR019734">
    <property type="entry name" value="TPR_rpt"/>
</dbReference>
<dbReference type="FunFam" id="1.25.40.10:FF:000330">
    <property type="entry name" value="Tetratricopeptide repeat (TPR)-like superfamily protein"/>
    <property type="match status" value="1"/>
</dbReference>
<dbReference type="AlphaFoldDB" id="A0A0B2QUB3"/>
<keyword evidence="1" id="KW-0677">Repeat</keyword>
<sequence>MAHNHIATDSPLSRRIVRAFLYFLNSVEPGPGVDAEGIEVARECLAEAFKLNSSPVAGDDVKSDSLIDIFKSLEANKQCETSKSDVGPLPDSADASSSFLGENPARGKNHSEASKSTDEDSTQGPHAFVSKDELCGQFFAALEKNHYFWSNTDGSDDPGQLEKASCLFDEACMEMERCDCHQFSLKNLAESLKTLGNKAMQSKKYSDAIELYNCAIAVHEKSAVYYCNRAAAYTQINKYTEAIQDCLRSIEIDPNYTKAYSRLGLVYYAQGNYRDAIHKGFRKALQLDPNNESVKENIRVAERKLLEEQHRAYPNQNTRSSQEFPNQSAQGGSRSHGEPPPFSSMPFNPRDIASMFMNFTNATNAQQQGSHSQERQEDSNGSGASEPEIRIGGNISVNMEDMPEDITGAFQSMMEMLSGAAPPGQPQDQMNGRAAPN</sequence>
<dbReference type="GO" id="GO:0004722">
    <property type="term" value="F:protein serine/threonine phosphatase activity"/>
    <property type="evidence" value="ECO:0007669"/>
    <property type="project" value="UniProtKB-EC"/>
</dbReference>
<protein>
    <submittedName>
        <fullName evidence="5">Small glutamine-rich tetratricopeptide repeat-containing protein alpha</fullName>
        <ecNumber evidence="5">3.1.3.16</ecNumber>
    </submittedName>
</protein>
<keyword evidence="2 3" id="KW-0802">TPR repeat</keyword>
<dbReference type="SMART" id="SM00028">
    <property type="entry name" value="TPR"/>
    <property type="match status" value="3"/>
</dbReference>
<evidence type="ECO:0000256" key="3">
    <source>
        <dbReference type="PROSITE-ProRule" id="PRU00339"/>
    </source>
</evidence>
<feature type="repeat" description="TPR" evidence="3">
    <location>
        <begin position="223"/>
        <end position="256"/>
    </location>
</feature>
<dbReference type="Gramene" id="XM_028345576.1">
    <property type="protein sequence ID" value="XP_028201377.1"/>
    <property type="gene ID" value="LOC114385474"/>
</dbReference>
<name>A0A0B2QUB3_GLYSO</name>
<reference evidence="5" key="1">
    <citation type="submission" date="2014-07" db="EMBL/GenBank/DDBJ databases">
        <title>Identification of a novel salt tolerance gene in wild soybean by whole-genome sequencing.</title>
        <authorList>
            <person name="Lam H.-M."/>
            <person name="Qi X."/>
            <person name="Li M.-W."/>
            <person name="Liu X."/>
            <person name="Xie M."/>
            <person name="Ni M."/>
            <person name="Xu X."/>
        </authorList>
    </citation>
    <scope>NUCLEOTIDE SEQUENCE [LARGE SCALE GENOMIC DNA]</scope>
    <source>
        <tissue evidence="5">Root</tissue>
    </source>
</reference>
<dbReference type="FunFam" id="1.20.5.420:FF:000012">
    <property type="entry name" value="Small glutamine-rich tetratricopeptide repeat-containing protein alpha"/>
    <property type="match status" value="1"/>
</dbReference>
<dbReference type="InterPro" id="IPR011990">
    <property type="entry name" value="TPR-like_helical_dom_sf"/>
</dbReference>
<dbReference type="GO" id="GO:0006620">
    <property type="term" value="P:post-translational protein targeting to endoplasmic reticulum membrane"/>
    <property type="evidence" value="ECO:0007669"/>
    <property type="project" value="TreeGrafter"/>
</dbReference>
<accession>A0A0B2QUB3</accession>
<feature type="repeat" description="TPR" evidence="3">
    <location>
        <begin position="189"/>
        <end position="222"/>
    </location>
</feature>
<feature type="region of interest" description="Disordered" evidence="4">
    <location>
        <begin position="416"/>
        <end position="437"/>
    </location>
</feature>
<dbReference type="Gene3D" id="1.20.5.420">
    <property type="entry name" value="Immunoglobulin FC, subunit C"/>
    <property type="match status" value="1"/>
</dbReference>
<dbReference type="InterPro" id="IPR047150">
    <property type="entry name" value="SGT"/>
</dbReference>
<feature type="repeat" description="TPR" evidence="3">
    <location>
        <begin position="257"/>
        <end position="291"/>
    </location>
</feature>
<dbReference type="Pfam" id="PF13414">
    <property type="entry name" value="TPR_11"/>
    <property type="match status" value="1"/>
</dbReference>
<feature type="region of interest" description="Disordered" evidence="4">
    <location>
        <begin position="81"/>
        <end position="126"/>
    </location>
</feature>
<dbReference type="SMR" id="A0A0B2QUB3"/>
<evidence type="ECO:0000256" key="1">
    <source>
        <dbReference type="ARBA" id="ARBA00022737"/>
    </source>
</evidence>
<keyword evidence="5" id="KW-0378">Hydrolase</keyword>
<dbReference type="SUPFAM" id="SSF48452">
    <property type="entry name" value="TPR-like"/>
    <property type="match status" value="1"/>
</dbReference>
<organism evidence="5">
    <name type="scientific">Glycine soja</name>
    <name type="common">Wild soybean</name>
    <dbReference type="NCBI Taxonomy" id="3848"/>
    <lineage>
        <taxon>Eukaryota</taxon>
        <taxon>Viridiplantae</taxon>
        <taxon>Streptophyta</taxon>
        <taxon>Embryophyta</taxon>
        <taxon>Tracheophyta</taxon>
        <taxon>Spermatophyta</taxon>
        <taxon>Magnoliopsida</taxon>
        <taxon>eudicotyledons</taxon>
        <taxon>Gunneridae</taxon>
        <taxon>Pentapetalae</taxon>
        <taxon>rosids</taxon>
        <taxon>fabids</taxon>
        <taxon>Fabales</taxon>
        <taxon>Fabaceae</taxon>
        <taxon>Papilionoideae</taxon>
        <taxon>50 kb inversion clade</taxon>
        <taxon>NPAAA clade</taxon>
        <taxon>indigoferoid/millettioid clade</taxon>
        <taxon>Phaseoleae</taxon>
        <taxon>Glycine</taxon>
        <taxon>Glycine subgen. Soja</taxon>
    </lineage>
</organism>
<proteinExistence type="predicted"/>
<dbReference type="GO" id="GO:0016020">
    <property type="term" value="C:membrane"/>
    <property type="evidence" value="ECO:0007669"/>
    <property type="project" value="TreeGrafter"/>
</dbReference>
<dbReference type="PANTHER" id="PTHR45831:SF2">
    <property type="entry name" value="LD24721P"/>
    <property type="match status" value="1"/>
</dbReference>
<evidence type="ECO:0000313" key="5">
    <source>
        <dbReference type="EMBL" id="KHN25216.1"/>
    </source>
</evidence>
<dbReference type="PROSITE" id="PS50005">
    <property type="entry name" value="TPR"/>
    <property type="match status" value="3"/>
</dbReference>
<dbReference type="GO" id="GO:0072380">
    <property type="term" value="C:TRC complex"/>
    <property type="evidence" value="ECO:0007669"/>
    <property type="project" value="TreeGrafter"/>
</dbReference>
<dbReference type="Proteomes" id="UP000053555">
    <property type="component" value="Unassembled WGS sequence"/>
</dbReference>
<gene>
    <name evidence="5" type="ORF">glysoja_030463</name>
</gene>
<feature type="compositionally biased region" description="Polar residues" evidence="4">
    <location>
        <begin position="314"/>
        <end position="333"/>
    </location>
</feature>
<evidence type="ECO:0000256" key="4">
    <source>
        <dbReference type="SAM" id="MobiDB-lite"/>
    </source>
</evidence>
<evidence type="ECO:0000256" key="2">
    <source>
        <dbReference type="ARBA" id="ARBA00022803"/>
    </source>
</evidence>
<dbReference type="Gene3D" id="1.25.40.10">
    <property type="entry name" value="Tetratricopeptide repeat domain"/>
    <property type="match status" value="1"/>
</dbReference>
<dbReference type="GO" id="GO:0060090">
    <property type="term" value="F:molecular adaptor activity"/>
    <property type="evidence" value="ECO:0007669"/>
    <property type="project" value="TreeGrafter"/>
</dbReference>
<dbReference type="EMBL" id="KN654473">
    <property type="protein sequence ID" value="KHN25216.1"/>
    <property type="molecule type" value="Genomic_DNA"/>
</dbReference>
<feature type="compositionally biased region" description="Basic and acidic residues" evidence="4">
    <location>
        <begin position="109"/>
        <end position="118"/>
    </location>
</feature>
<feature type="region of interest" description="Disordered" evidence="4">
    <location>
        <begin position="313"/>
        <end position="350"/>
    </location>
</feature>
<dbReference type="PANTHER" id="PTHR45831">
    <property type="entry name" value="LD24721P"/>
    <property type="match status" value="1"/>
</dbReference>
<dbReference type="EC" id="3.1.3.16" evidence="5"/>
<feature type="region of interest" description="Disordered" evidence="4">
    <location>
        <begin position="364"/>
        <end position="400"/>
    </location>
</feature>